<sequence length="140" mass="15559">MPRYESHGLHSAQIVGQVITSKLSGSFNREGCLSWVTRLKSLIEGLDGRPFCLLIDTRDYEGGTDEALALANEFNRWLNTQPLVAKAHLITSQVLHAIAVERVPQLQYQTIKTFKCIDEAQAWLASQLSQAQETCAGTWG</sequence>
<dbReference type="GeneID" id="97218714"/>
<organism evidence="1 2">
    <name type="scientific">Aeromonas bivalvium</name>
    <dbReference type="NCBI Taxonomy" id="440079"/>
    <lineage>
        <taxon>Bacteria</taxon>
        <taxon>Pseudomonadati</taxon>
        <taxon>Pseudomonadota</taxon>
        <taxon>Gammaproteobacteria</taxon>
        <taxon>Aeromonadales</taxon>
        <taxon>Aeromonadaceae</taxon>
        <taxon>Aeromonas</taxon>
    </lineage>
</organism>
<dbReference type="Gene3D" id="3.40.50.10600">
    <property type="entry name" value="SpoIIaa-like domains"/>
    <property type="match status" value="1"/>
</dbReference>
<comment type="caution">
    <text evidence="1">The sequence shown here is derived from an EMBL/GenBank/DDBJ whole genome shotgun (WGS) entry which is preliminary data.</text>
</comment>
<dbReference type="EMBL" id="JBGXBU010000001">
    <property type="protein sequence ID" value="MFM4891546.1"/>
    <property type="molecule type" value="Genomic_DNA"/>
</dbReference>
<evidence type="ECO:0000313" key="2">
    <source>
        <dbReference type="Proteomes" id="UP001630969"/>
    </source>
</evidence>
<dbReference type="InterPro" id="IPR038396">
    <property type="entry name" value="SpoIIAA-like_sf"/>
</dbReference>
<keyword evidence="2" id="KW-1185">Reference proteome</keyword>
<dbReference type="RefSeq" id="WP_408787630.1">
    <property type="nucleotide sequence ID" value="NZ_JBGXBU010000001.1"/>
</dbReference>
<gene>
    <name evidence="1" type="ORF">ACEUDJ_01405</name>
</gene>
<reference evidence="1 2" key="1">
    <citation type="submission" date="2024-09" db="EMBL/GenBank/DDBJ databases">
        <title>Aeromonas strains Genome sequencing and assembly.</title>
        <authorList>
            <person name="Hu X."/>
            <person name="Tang B."/>
        </authorList>
    </citation>
    <scope>NUCLEOTIDE SEQUENCE [LARGE SCALE GENOMIC DNA]</scope>
    <source>
        <strain evidence="1 2">NB23SCDHY001</strain>
    </source>
</reference>
<dbReference type="SUPFAM" id="SSF52091">
    <property type="entry name" value="SpoIIaa-like"/>
    <property type="match status" value="1"/>
</dbReference>
<proteinExistence type="predicted"/>
<evidence type="ECO:0000313" key="1">
    <source>
        <dbReference type="EMBL" id="MFM4891546.1"/>
    </source>
</evidence>
<name>A0ABW9GPY9_9GAMM</name>
<dbReference type="Proteomes" id="UP001630969">
    <property type="component" value="Unassembled WGS sequence"/>
</dbReference>
<evidence type="ECO:0008006" key="3">
    <source>
        <dbReference type="Google" id="ProtNLM"/>
    </source>
</evidence>
<protein>
    <recommendedName>
        <fullName evidence="3">STAS/SEC14 domain-containing protein</fullName>
    </recommendedName>
</protein>
<dbReference type="InterPro" id="IPR036513">
    <property type="entry name" value="STAS_dom_sf"/>
</dbReference>
<accession>A0ABW9GPY9</accession>